<gene>
    <name evidence="2" type="primary">ND4L</name>
</gene>
<feature type="transmembrane region" description="Helical" evidence="1">
    <location>
        <begin position="12"/>
        <end position="39"/>
    </location>
</feature>
<dbReference type="EMBL" id="MF582634">
    <property type="protein sequence ID" value="AWD37111.1"/>
    <property type="molecule type" value="Genomic_DNA"/>
</dbReference>
<evidence type="ECO:0000313" key="2">
    <source>
        <dbReference type="EMBL" id="AWD37111.1"/>
    </source>
</evidence>
<dbReference type="Gene3D" id="1.10.287.3510">
    <property type="match status" value="1"/>
</dbReference>
<accession>A0A343WRP2</accession>
<dbReference type="AlphaFoldDB" id="A0A343WRP2"/>
<organism evidence="2">
    <name type="scientific">Dendrothrips minowai</name>
    <dbReference type="NCBI Taxonomy" id="1030662"/>
    <lineage>
        <taxon>Eukaryota</taxon>
        <taxon>Metazoa</taxon>
        <taxon>Ecdysozoa</taxon>
        <taxon>Arthropoda</taxon>
        <taxon>Hexapoda</taxon>
        <taxon>Insecta</taxon>
        <taxon>Pterygota</taxon>
        <taxon>Neoptera</taxon>
        <taxon>Paraneoptera</taxon>
        <taxon>Thysanoptera</taxon>
        <taxon>Terebrantia</taxon>
        <taxon>Thripoidea</taxon>
        <taxon>Thripidae</taxon>
        <taxon>Dendrothrips</taxon>
    </lineage>
</organism>
<feature type="transmembrane region" description="Helical" evidence="1">
    <location>
        <begin position="45"/>
        <end position="64"/>
    </location>
</feature>
<keyword evidence="2" id="KW-0496">Mitochondrion</keyword>
<geneLocation type="mitochondrion" evidence="2"/>
<protein>
    <submittedName>
        <fullName evidence="2">NADH dehydrogenase subunit 4L</fullName>
    </submittedName>
</protein>
<dbReference type="RefSeq" id="YP_009488490.1">
    <property type="nucleotide sequence ID" value="NC_037839.1"/>
</dbReference>
<dbReference type="CTD" id="4539"/>
<keyword evidence="1" id="KW-1133">Transmembrane helix</keyword>
<evidence type="ECO:0000256" key="1">
    <source>
        <dbReference type="SAM" id="Phobius"/>
    </source>
</evidence>
<sequence length="83" mass="9589">MILVFLFFLNYSYILNSLLILESISLILFFLLFGCMFFMSSLKIILFYFVFIVSESALGLSILVKLIKIYGSNNFCSLNLSLF</sequence>
<keyword evidence="1" id="KW-0812">Transmembrane</keyword>
<reference evidence="2" key="1">
    <citation type="submission" date="2017-08" db="EMBL/GenBank/DDBJ databases">
        <authorList>
            <person name="de Groot N.N."/>
        </authorList>
    </citation>
    <scope>NUCLEOTIDE SEQUENCE</scope>
</reference>
<keyword evidence="1" id="KW-0472">Membrane</keyword>
<dbReference type="GeneID" id="36944256"/>
<proteinExistence type="predicted"/>
<reference evidence="2" key="2">
    <citation type="journal article" date="2018" name="Mitochondrial DNA Part B Resour">
        <title>The complete mitochondrial genome of the stick tea thrips Dendrothrips minowai (Thysanoptera: Thripidae).</title>
        <authorList>
            <person name="Chen S.-C."/>
            <person name="Jiang H.-Y."/>
            <person name="Peng P."/>
            <person name="Xu X."/>
            <person name="Lin Q."/>
            <person name="Wang X.-Q."/>
        </authorList>
    </citation>
    <scope>NUCLEOTIDE SEQUENCE</scope>
</reference>
<name>A0A343WRP2_9NEOP</name>